<dbReference type="Proteomes" id="UP000623687">
    <property type="component" value="Unassembled WGS sequence"/>
</dbReference>
<comment type="caution">
    <text evidence="1">The sequence shown here is derived from an EMBL/GenBank/DDBJ whole genome shotgun (WGS) entry which is preliminary data.</text>
</comment>
<protein>
    <submittedName>
        <fullName evidence="1">Uncharacterized protein</fullName>
    </submittedName>
</protein>
<gene>
    <name evidence="1" type="ORF">PC9H_005588</name>
</gene>
<reference evidence="1" key="1">
    <citation type="submission" date="2019-07" db="EMBL/GenBank/DDBJ databases">
        <authorList>
            <person name="Palmer J.M."/>
        </authorList>
    </citation>
    <scope>NUCLEOTIDE SEQUENCE</scope>
    <source>
        <strain evidence="1">PC9</strain>
    </source>
</reference>
<proteinExistence type="predicted"/>
<dbReference type="GeneID" id="59375406"/>
<keyword evidence="2" id="KW-1185">Reference proteome</keyword>
<dbReference type="OrthoDB" id="10303458at2759"/>
<accession>A0A8H7DUI5</accession>
<evidence type="ECO:0000313" key="2">
    <source>
        <dbReference type="Proteomes" id="UP000623687"/>
    </source>
</evidence>
<name>A0A8H7DUI5_PLEOS</name>
<dbReference type="VEuPathDB" id="FungiDB:PC9H_005588"/>
<dbReference type="RefSeq" id="XP_036633654.1">
    <property type="nucleotide sequence ID" value="XM_036775152.1"/>
</dbReference>
<evidence type="ECO:0000313" key="1">
    <source>
        <dbReference type="EMBL" id="KAF7433627.1"/>
    </source>
</evidence>
<dbReference type="AlphaFoldDB" id="A0A8H7DUI5"/>
<organism evidence="1 2">
    <name type="scientific">Pleurotus ostreatus</name>
    <name type="common">Oyster mushroom</name>
    <name type="synonym">White-rot fungus</name>
    <dbReference type="NCBI Taxonomy" id="5322"/>
    <lineage>
        <taxon>Eukaryota</taxon>
        <taxon>Fungi</taxon>
        <taxon>Dikarya</taxon>
        <taxon>Basidiomycota</taxon>
        <taxon>Agaricomycotina</taxon>
        <taxon>Agaricomycetes</taxon>
        <taxon>Agaricomycetidae</taxon>
        <taxon>Agaricales</taxon>
        <taxon>Pleurotineae</taxon>
        <taxon>Pleurotaceae</taxon>
        <taxon>Pleurotus</taxon>
    </lineage>
</organism>
<dbReference type="EMBL" id="JACETU010000003">
    <property type="protein sequence ID" value="KAF7433627.1"/>
    <property type="molecule type" value="Genomic_DNA"/>
</dbReference>
<sequence length="313" mass="35178">MNSSSLAPYMYQPFGAGTQYEEGLPDFGGYFDTLGTNPLGAINPTALRYEVSMEAIARELDLYPPGTLPPLQEQAWEGPVLPLLPPYRDFNDPAPRTVAEDDQIPPELQQVLDDYASFNHTWTLNFDGMDGVAPCEEQLPQPLPPFLPSAPSLPATGPTYGVATKGRYSGMYVEIPKALPPSGRITRSMAKKDTPEKVQKVHKKVQEKVQEKKKTRSSIQKKAFHRFHQKNQSKDDYVVRCFCEKCHELIQDTASSRGRHDKYYCPFGEKFVPTCPDCHEPFARLDSVGRHQRNSRAACLETQRTKGLLLSDE</sequence>